<feature type="transmembrane region" description="Helical" evidence="11">
    <location>
        <begin position="199"/>
        <end position="221"/>
    </location>
</feature>
<dbReference type="Proteomes" id="UP000184693">
    <property type="component" value="Unassembled WGS sequence"/>
</dbReference>
<feature type="transmembrane region" description="Helical" evidence="11">
    <location>
        <begin position="257"/>
        <end position="278"/>
    </location>
</feature>
<dbReference type="PANTHER" id="PTHR32243">
    <property type="entry name" value="MALTOSE TRANSPORT SYSTEM PERMEASE-RELATED"/>
    <property type="match status" value="1"/>
</dbReference>
<evidence type="ECO:0000256" key="2">
    <source>
        <dbReference type="ARBA" id="ARBA00004651"/>
    </source>
</evidence>
<organism evidence="13 14">
    <name type="scientific">Paraburkholderia phenazinium</name>
    <dbReference type="NCBI Taxonomy" id="60549"/>
    <lineage>
        <taxon>Bacteria</taxon>
        <taxon>Pseudomonadati</taxon>
        <taxon>Pseudomonadota</taxon>
        <taxon>Betaproteobacteria</taxon>
        <taxon>Burkholderiales</taxon>
        <taxon>Burkholderiaceae</taxon>
        <taxon>Paraburkholderia</taxon>
    </lineage>
</organism>
<dbReference type="PROSITE" id="PS50928">
    <property type="entry name" value="ABC_TM1"/>
    <property type="match status" value="1"/>
</dbReference>
<dbReference type="GO" id="GO:0005886">
    <property type="term" value="C:plasma membrane"/>
    <property type="evidence" value="ECO:0007669"/>
    <property type="project" value="UniProtKB-SubCell"/>
</dbReference>
<protein>
    <recommendedName>
        <fullName evidence="10">Maltose/maltodextrin transport system permease protein MalG</fullName>
    </recommendedName>
</protein>
<reference evidence="13 14" key="1">
    <citation type="submission" date="2016-11" db="EMBL/GenBank/DDBJ databases">
        <authorList>
            <person name="Jaros S."/>
            <person name="Januszkiewicz K."/>
            <person name="Wedrychowicz H."/>
        </authorList>
    </citation>
    <scope>NUCLEOTIDE SEQUENCE [LARGE SCALE GENOMIC DNA]</scope>
    <source>
        <strain evidence="13 14">GAS86</strain>
    </source>
</reference>
<dbReference type="OrthoDB" id="369039at2"/>
<evidence type="ECO:0000256" key="5">
    <source>
        <dbReference type="ARBA" id="ARBA00022475"/>
    </source>
</evidence>
<dbReference type="Pfam" id="PF00528">
    <property type="entry name" value="BPD_transp_1"/>
    <property type="match status" value="1"/>
</dbReference>
<proteinExistence type="inferred from homology"/>
<keyword evidence="4 11" id="KW-0813">Transport</keyword>
<feature type="transmembrane region" description="Helical" evidence="11">
    <location>
        <begin position="21"/>
        <end position="43"/>
    </location>
</feature>
<evidence type="ECO:0000259" key="12">
    <source>
        <dbReference type="PROSITE" id="PS50928"/>
    </source>
</evidence>
<dbReference type="Gene3D" id="1.10.3720.10">
    <property type="entry name" value="MetI-like"/>
    <property type="match status" value="1"/>
</dbReference>
<feature type="domain" description="ABC transmembrane type-1" evidence="12">
    <location>
        <begin position="87"/>
        <end position="278"/>
    </location>
</feature>
<evidence type="ECO:0000256" key="10">
    <source>
        <dbReference type="ARBA" id="ARBA00041109"/>
    </source>
</evidence>
<comment type="similarity">
    <text evidence="3">Belongs to the binding-protein-dependent transport system permease family. MalFG subfamily.</text>
</comment>
<comment type="subcellular location">
    <subcellularLocation>
        <location evidence="2 11">Cell membrane</location>
        <topology evidence="2 11">Multi-pass membrane protein</topology>
    </subcellularLocation>
</comment>
<evidence type="ECO:0000256" key="11">
    <source>
        <dbReference type="RuleBase" id="RU363032"/>
    </source>
</evidence>
<evidence type="ECO:0000256" key="8">
    <source>
        <dbReference type="ARBA" id="ARBA00022989"/>
    </source>
</evidence>
<keyword evidence="9 11" id="KW-0472">Membrane</keyword>
<feature type="transmembrane region" description="Helical" evidence="11">
    <location>
        <begin position="86"/>
        <end position="112"/>
    </location>
</feature>
<accession>A0A1N6GKE7</accession>
<dbReference type="GO" id="GO:0055085">
    <property type="term" value="P:transmembrane transport"/>
    <property type="evidence" value="ECO:0007669"/>
    <property type="project" value="InterPro"/>
</dbReference>
<keyword evidence="8 11" id="KW-1133">Transmembrane helix</keyword>
<dbReference type="CDD" id="cd06261">
    <property type="entry name" value="TM_PBP2"/>
    <property type="match status" value="1"/>
</dbReference>
<evidence type="ECO:0000256" key="6">
    <source>
        <dbReference type="ARBA" id="ARBA00022597"/>
    </source>
</evidence>
<dbReference type="InterPro" id="IPR000515">
    <property type="entry name" value="MetI-like"/>
</dbReference>
<dbReference type="EMBL" id="FSRM01000001">
    <property type="protein sequence ID" value="SIO07986.1"/>
    <property type="molecule type" value="Genomic_DNA"/>
</dbReference>
<sequence length="293" mass="32111">MSTAIERDYRVSSPGAPLRRAALWFAVFIVMAVICLPGLWVVLNAFRSNVAILSNQPLSDASSYTLDNFRNMFGFGAMASLPIRQYFVNSMLISLASTCAAIVVGVLGGYAFARFEFRHKKTLFVVLMLTRAIPGIALSLPIFMLWAWTGLLDTRIGVIIVYLAMNVPFTVWLIDGFFREVPAELAEAAQIDGCTRWQAFWHIELPLARSGVASAAIFAFLTSWNEFALASQLCRSPDTKTLPVGLMDFTAQFTVDWAGMCAMAVIIIVPAIVLTFIVQKHLIAGLTLGGVKG</sequence>
<evidence type="ECO:0000256" key="1">
    <source>
        <dbReference type="ARBA" id="ARBA00002264"/>
    </source>
</evidence>
<dbReference type="AlphaFoldDB" id="A0A1N6GKE7"/>
<keyword evidence="7 11" id="KW-0812">Transmembrane</keyword>
<keyword evidence="6" id="KW-0762">Sugar transport</keyword>
<comment type="function">
    <text evidence="1">Part of the ABC transporter complex MalEFGK involved in maltose/maltodextrin import. Probably responsible for the translocation of the substrate across the membrane.</text>
</comment>
<evidence type="ECO:0000313" key="13">
    <source>
        <dbReference type="EMBL" id="SIO07986.1"/>
    </source>
</evidence>
<dbReference type="InterPro" id="IPR050901">
    <property type="entry name" value="BP-dep_ABC_trans_perm"/>
</dbReference>
<dbReference type="RefSeq" id="WP_074264497.1">
    <property type="nucleotide sequence ID" value="NZ_FSRM01000001.1"/>
</dbReference>
<feature type="transmembrane region" description="Helical" evidence="11">
    <location>
        <begin position="154"/>
        <end position="178"/>
    </location>
</feature>
<evidence type="ECO:0000256" key="9">
    <source>
        <dbReference type="ARBA" id="ARBA00023136"/>
    </source>
</evidence>
<evidence type="ECO:0000256" key="7">
    <source>
        <dbReference type="ARBA" id="ARBA00022692"/>
    </source>
</evidence>
<name>A0A1N6GKE7_9BURK</name>
<evidence type="ECO:0000256" key="3">
    <source>
        <dbReference type="ARBA" id="ARBA00009047"/>
    </source>
</evidence>
<keyword evidence="5" id="KW-1003">Cell membrane</keyword>
<gene>
    <name evidence="13" type="ORF">SAMN05444168_2472</name>
</gene>
<dbReference type="InterPro" id="IPR035906">
    <property type="entry name" value="MetI-like_sf"/>
</dbReference>
<dbReference type="SUPFAM" id="SSF161098">
    <property type="entry name" value="MetI-like"/>
    <property type="match status" value="1"/>
</dbReference>
<evidence type="ECO:0000256" key="4">
    <source>
        <dbReference type="ARBA" id="ARBA00022448"/>
    </source>
</evidence>
<dbReference type="PANTHER" id="PTHR32243:SF50">
    <property type="entry name" value="MALTOSE_MALTODEXTRIN TRANSPORT SYSTEM PERMEASE PROTEIN MALG"/>
    <property type="match status" value="1"/>
</dbReference>
<evidence type="ECO:0000313" key="14">
    <source>
        <dbReference type="Proteomes" id="UP000184693"/>
    </source>
</evidence>
<feature type="transmembrane region" description="Helical" evidence="11">
    <location>
        <begin position="124"/>
        <end position="148"/>
    </location>
</feature>